<keyword evidence="2" id="KW-0719">Serine esterase</keyword>
<dbReference type="Pfam" id="PF00135">
    <property type="entry name" value="COesterase"/>
    <property type="match status" value="1"/>
</dbReference>
<dbReference type="InterPro" id="IPR002018">
    <property type="entry name" value="CarbesteraseB"/>
</dbReference>
<gene>
    <name evidence="6" type="ORF">LSINAPIS_LOCUS11579</name>
</gene>
<evidence type="ECO:0000256" key="4">
    <source>
        <dbReference type="ARBA" id="ARBA00023180"/>
    </source>
</evidence>
<dbReference type="InterPro" id="IPR029058">
    <property type="entry name" value="AB_hydrolase_fold"/>
</dbReference>
<organism evidence="6 7">
    <name type="scientific">Leptidea sinapis</name>
    <dbReference type="NCBI Taxonomy" id="189913"/>
    <lineage>
        <taxon>Eukaryota</taxon>
        <taxon>Metazoa</taxon>
        <taxon>Ecdysozoa</taxon>
        <taxon>Arthropoda</taxon>
        <taxon>Hexapoda</taxon>
        <taxon>Insecta</taxon>
        <taxon>Pterygota</taxon>
        <taxon>Neoptera</taxon>
        <taxon>Endopterygota</taxon>
        <taxon>Lepidoptera</taxon>
        <taxon>Glossata</taxon>
        <taxon>Ditrysia</taxon>
        <taxon>Papilionoidea</taxon>
        <taxon>Pieridae</taxon>
        <taxon>Dismorphiinae</taxon>
        <taxon>Leptidea</taxon>
    </lineage>
</organism>
<evidence type="ECO:0000256" key="1">
    <source>
        <dbReference type="ARBA" id="ARBA00005964"/>
    </source>
</evidence>
<protein>
    <recommendedName>
        <fullName evidence="5">Carboxylesterase type B domain-containing protein</fullName>
    </recommendedName>
</protein>
<evidence type="ECO:0000256" key="2">
    <source>
        <dbReference type="ARBA" id="ARBA00022487"/>
    </source>
</evidence>
<evidence type="ECO:0000313" key="7">
    <source>
        <dbReference type="Proteomes" id="UP000324832"/>
    </source>
</evidence>
<dbReference type="Proteomes" id="UP000324832">
    <property type="component" value="Unassembled WGS sequence"/>
</dbReference>
<dbReference type="PANTHER" id="PTHR43142:SF1">
    <property type="entry name" value="CARBOXYLIC ESTER HYDROLASE"/>
    <property type="match status" value="1"/>
</dbReference>
<dbReference type="GO" id="GO:0052689">
    <property type="term" value="F:carboxylic ester hydrolase activity"/>
    <property type="evidence" value="ECO:0007669"/>
    <property type="project" value="UniProtKB-KW"/>
</dbReference>
<evidence type="ECO:0000259" key="5">
    <source>
        <dbReference type="Pfam" id="PF00135"/>
    </source>
</evidence>
<keyword evidence="4" id="KW-0325">Glycoprotein</keyword>
<feature type="domain" description="Carboxylesterase type B" evidence="5">
    <location>
        <begin position="8"/>
        <end position="491"/>
    </location>
</feature>
<sequence length="516" mass="59313">MAEDIFCKRLKPPVPNHEWEGTHEAHHNKPTCVQYSVRNRNDEPLGISGSEDCLYLSVFTPNLDGSSPVIVFDYNDHFKTGFNGSHTYSPEFFIQEDVIVVYISHRLGVFGYLTTEDEVIPPNAGLKDFILGLKWVQENIKDFGGDPKRVTLMGNNGGAVIANLLLYSKQAKDLFTAIIIHSGSAMESTLFYSNPRSKAFRLGELLNIETTDSSELLENLQRLDKDVLVSEQDMVIDDDLMDNYQMSIHPFSPTIEKDSADAILTSLPEKLNIINDVPVMIGFNSREGLDFASHYIIEPRMINNNPNYFFVFPVRVDFRFDRNSSIYEKALEEIKYYYMKDGYLHHKNILEYTVYVGDVLKIYAAHVAAKTLARGLQSNVYYYKFDFRGLLNENSNYLSKIARFGIGHWGATVTDELCYLYLCSRIKKMYKELNELPSQQPENPTQPGEDEILKNFKWLPINKDADEMNYLHITKQLKMKLNPLDDRAEFWLTFLDKYSKLAVNGLVQENLSHDEL</sequence>
<keyword evidence="7" id="KW-1185">Reference proteome</keyword>
<evidence type="ECO:0000256" key="3">
    <source>
        <dbReference type="ARBA" id="ARBA00022801"/>
    </source>
</evidence>
<dbReference type="PROSITE" id="PS00941">
    <property type="entry name" value="CARBOXYLESTERASE_B_2"/>
    <property type="match status" value="1"/>
</dbReference>
<evidence type="ECO:0000313" key="6">
    <source>
        <dbReference type="EMBL" id="VVD01073.1"/>
    </source>
</evidence>
<dbReference type="AlphaFoldDB" id="A0A5E4QSU7"/>
<comment type="similarity">
    <text evidence="1">Belongs to the type-B carboxylesterase/lipase family.</text>
</comment>
<dbReference type="SUPFAM" id="SSF53474">
    <property type="entry name" value="alpha/beta-Hydrolases"/>
    <property type="match status" value="1"/>
</dbReference>
<dbReference type="PANTHER" id="PTHR43142">
    <property type="entry name" value="CARBOXYLIC ESTER HYDROLASE"/>
    <property type="match status" value="1"/>
</dbReference>
<reference evidence="6 7" key="1">
    <citation type="submission" date="2017-07" db="EMBL/GenBank/DDBJ databases">
        <authorList>
            <person name="Talla V."/>
            <person name="Backstrom N."/>
        </authorList>
    </citation>
    <scope>NUCLEOTIDE SEQUENCE [LARGE SCALE GENOMIC DNA]</scope>
</reference>
<dbReference type="Gene3D" id="3.40.50.1820">
    <property type="entry name" value="alpha/beta hydrolase"/>
    <property type="match status" value="1"/>
</dbReference>
<keyword evidence="3" id="KW-0378">Hydrolase</keyword>
<dbReference type="EMBL" id="FZQP02005144">
    <property type="protein sequence ID" value="VVD01073.1"/>
    <property type="molecule type" value="Genomic_DNA"/>
</dbReference>
<dbReference type="InterPro" id="IPR019819">
    <property type="entry name" value="Carboxylesterase_B_CS"/>
</dbReference>
<accession>A0A5E4QSU7</accession>
<proteinExistence type="inferred from homology"/>
<name>A0A5E4QSU7_9NEOP</name>